<keyword evidence="1" id="KW-0175">Coiled coil</keyword>
<dbReference type="PANTHER" id="PTHR32046:SF11">
    <property type="entry name" value="IMMUNE-ASSOCIATED NUCLEOTIDE-BINDING PROTEIN 10-LIKE"/>
    <property type="match status" value="1"/>
</dbReference>
<feature type="domain" description="SNTX MACPF/CDC-like" evidence="3">
    <location>
        <begin position="7"/>
        <end position="157"/>
    </location>
</feature>
<name>A0A397SFX7_9GLOM</name>
<dbReference type="EMBL" id="QKYT01000761">
    <property type="protein sequence ID" value="RIA81661.1"/>
    <property type="molecule type" value="Genomic_DNA"/>
</dbReference>
<dbReference type="GO" id="GO:0005525">
    <property type="term" value="F:GTP binding"/>
    <property type="evidence" value="ECO:0007669"/>
    <property type="project" value="InterPro"/>
</dbReference>
<dbReference type="InterPro" id="IPR025662">
    <property type="entry name" value="Sigma_54_int_dom_ATP-bd_1"/>
</dbReference>
<sequence>MADKKIIQRKSLGRTECIGSLYNAARDIFCETTILKSKFPNDSITRANIFHTEILYDYKDSYQEKFNKLDVEDELKLSVLAGLFTLKGSGKYLTDIKQSLKTVKGTLIYKITTVEEKLDIYHDDFKSCISTDGLSNTDATHIVIGVKWGAVTMASFEYKNTKEGNSFLGDVVPHNKVLPQPFEEARKSISDLPLYIKQYNNGKGVPIEYILYPLTELMKLLAQNIIYLDKNSTIEHILQMHPNNHVFILLDSDKYITDFNSSLVYSIFRDLYNLNEGLSKFFIIDLKIYAETKDPGHPTIRYYIDGRLNSNDYYNDNKELFISNLINSVPRSKPKYHPSEKIKLEIPCPQADCPSAVCDWKCLKCKQVVEYGYNLRLYCRCGESKIARCKFKCNRPHHINGYVPIDSNKLTDILPAPPQEETNILLLGETGVGKSTFINAFANYLKFKTLNDAKSGDVETLISSEFSITDENYNNKIIKIGNYEKNEKNENVGTSSTQECRSHVFHLPNNKRLRLIDTPGIGDTRGLDQDKKNFENILNYITNLHKNAKDNIVFCFTNARGTFYRPGDTLPPLKKQLGELNKQSNVEIKVNKDTIYCFDNESFRFLAAFKRGISFTEADEQSFAESWNISVDESLRLIKYLVSRPPHKVKHTLSLNNSRNNVILFSKPLAEIGQLIQINIKLIKEKQKELEISSQTTEELKDKLHILQLNLEPVSLEYPRTVCTNSSCIRLLRIEQTNIKIVDHIKQCCLRCNEINNATLRCCSVMVDGKCKVCGCYWDKHVLITYENKVNVKVKKKSTKKAIIEKCQKKVNKLQKEQQKINEISFKFAQFLRQNAIAASNDTYADYLDHFINEEKIKKNADDDEILNGLEITKRNYLKEIEIINRAIENNDLSMLPILPKDIVELEQQLYTLKINGPTLKKMKVEAERNQTNVFRYNEKHYVHTLKYLSNFITKVFQ</sequence>
<keyword evidence="6" id="KW-1185">Reference proteome</keyword>
<protein>
    <submittedName>
        <fullName evidence="5">Uncharacterized protein</fullName>
    </submittedName>
</protein>
<gene>
    <name evidence="5" type="ORF">C1645_729561</name>
</gene>
<dbReference type="PROSITE" id="PS00675">
    <property type="entry name" value="SIGMA54_INTERACT_1"/>
    <property type="match status" value="1"/>
</dbReference>
<dbReference type="AlphaFoldDB" id="A0A397SFX7"/>
<dbReference type="PANTHER" id="PTHR32046">
    <property type="entry name" value="G DOMAIN-CONTAINING PROTEIN"/>
    <property type="match status" value="1"/>
</dbReference>
<proteinExistence type="predicted"/>
<dbReference type="STRING" id="658196.A0A397SFX7"/>
<dbReference type="InterPro" id="IPR056072">
    <property type="entry name" value="SNTX_MACPF/CDC-like_dom"/>
</dbReference>
<dbReference type="Pfam" id="PF01926">
    <property type="entry name" value="MMR_HSR1"/>
    <property type="match status" value="1"/>
</dbReference>
<dbReference type="SUPFAM" id="SSF52540">
    <property type="entry name" value="P-loop containing nucleoside triphosphate hydrolases"/>
    <property type="match status" value="1"/>
</dbReference>
<feature type="coiled-coil region" evidence="1">
    <location>
        <begin position="797"/>
        <end position="824"/>
    </location>
</feature>
<dbReference type="Gene3D" id="3.40.50.300">
    <property type="entry name" value="P-loop containing nucleotide triphosphate hydrolases"/>
    <property type="match status" value="1"/>
</dbReference>
<dbReference type="Proteomes" id="UP000265703">
    <property type="component" value="Unassembled WGS sequence"/>
</dbReference>
<dbReference type="Pfam" id="PF24674">
    <property type="entry name" value="MACPF_SNTX"/>
    <property type="match status" value="1"/>
</dbReference>
<dbReference type="Pfam" id="PF26633">
    <property type="entry name" value="DUF8206"/>
    <property type="match status" value="1"/>
</dbReference>
<dbReference type="InterPro" id="IPR058519">
    <property type="entry name" value="DUF8206"/>
</dbReference>
<comment type="caution">
    <text evidence="5">The sequence shown here is derived from an EMBL/GenBank/DDBJ whole genome shotgun (WGS) entry which is preliminary data.</text>
</comment>
<evidence type="ECO:0000259" key="4">
    <source>
        <dbReference type="Pfam" id="PF26633"/>
    </source>
</evidence>
<dbReference type="InterPro" id="IPR027417">
    <property type="entry name" value="P-loop_NTPase"/>
</dbReference>
<feature type="domain" description="DUF8206" evidence="4">
    <location>
        <begin position="716"/>
        <end position="787"/>
    </location>
</feature>
<evidence type="ECO:0000313" key="6">
    <source>
        <dbReference type="Proteomes" id="UP000265703"/>
    </source>
</evidence>
<dbReference type="InterPro" id="IPR006073">
    <property type="entry name" value="GTP-bd"/>
</dbReference>
<organism evidence="5 6">
    <name type="scientific">Glomus cerebriforme</name>
    <dbReference type="NCBI Taxonomy" id="658196"/>
    <lineage>
        <taxon>Eukaryota</taxon>
        <taxon>Fungi</taxon>
        <taxon>Fungi incertae sedis</taxon>
        <taxon>Mucoromycota</taxon>
        <taxon>Glomeromycotina</taxon>
        <taxon>Glomeromycetes</taxon>
        <taxon>Glomerales</taxon>
        <taxon>Glomeraceae</taxon>
        <taxon>Glomus</taxon>
    </lineage>
</organism>
<evidence type="ECO:0000256" key="1">
    <source>
        <dbReference type="SAM" id="Coils"/>
    </source>
</evidence>
<evidence type="ECO:0000313" key="5">
    <source>
        <dbReference type="EMBL" id="RIA81661.1"/>
    </source>
</evidence>
<dbReference type="OrthoDB" id="8954335at2759"/>
<reference evidence="5 6" key="1">
    <citation type="submission" date="2018-06" db="EMBL/GenBank/DDBJ databases">
        <title>Comparative genomics reveals the genomic features of Rhizophagus irregularis, R. cerebriforme, R. diaphanum and Gigaspora rosea, and their symbiotic lifestyle signature.</title>
        <authorList>
            <person name="Morin E."/>
            <person name="San Clemente H."/>
            <person name="Chen E.C.H."/>
            <person name="De La Providencia I."/>
            <person name="Hainaut M."/>
            <person name="Kuo A."/>
            <person name="Kohler A."/>
            <person name="Murat C."/>
            <person name="Tang N."/>
            <person name="Roy S."/>
            <person name="Loubradou J."/>
            <person name="Henrissat B."/>
            <person name="Grigoriev I.V."/>
            <person name="Corradi N."/>
            <person name="Roux C."/>
            <person name="Martin F.M."/>
        </authorList>
    </citation>
    <scope>NUCLEOTIDE SEQUENCE [LARGE SCALE GENOMIC DNA]</scope>
    <source>
        <strain evidence="5 6">DAOM 227022</strain>
    </source>
</reference>
<evidence type="ECO:0000259" key="2">
    <source>
        <dbReference type="Pfam" id="PF01926"/>
    </source>
</evidence>
<accession>A0A397SFX7</accession>
<feature type="domain" description="G" evidence="2">
    <location>
        <begin position="424"/>
        <end position="582"/>
    </location>
</feature>
<evidence type="ECO:0000259" key="3">
    <source>
        <dbReference type="Pfam" id="PF24674"/>
    </source>
</evidence>